<organism evidence="3 4">
    <name type="scientific">Riccia sorocarpa</name>
    <dbReference type="NCBI Taxonomy" id="122646"/>
    <lineage>
        <taxon>Eukaryota</taxon>
        <taxon>Viridiplantae</taxon>
        <taxon>Streptophyta</taxon>
        <taxon>Embryophyta</taxon>
        <taxon>Marchantiophyta</taxon>
        <taxon>Marchantiopsida</taxon>
        <taxon>Marchantiidae</taxon>
        <taxon>Marchantiales</taxon>
        <taxon>Ricciaceae</taxon>
        <taxon>Riccia</taxon>
    </lineage>
</organism>
<evidence type="ECO:0000256" key="2">
    <source>
        <dbReference type="SAM" id="MobiDB-lite"/>
    </source>
</evidence>
<evidence type="ECO:0000313" key="4">
    <source>
        <dbReference type="Proteomes" id="UP001633002"/>
    </source>
</evidence>
<evidence type="ECO:0000313" key="3">
    <source>
        <dbReference type="EMBL" id="KAL3702450.1"/>
    </source>
</evidence>
<evidence type="ECO:0000256" key="1">
    <source>
        <dbReference type="SAM" id="Coils"/>
    </source>
</evidence>
<dbReference type="AlphaFoldDB" id="A0ABD3IFD4"/>
<gene>
    <name evidence="3" type="ORF">R1sor_020472</name>
</gene>
<dbReference type="EMBL" id="JBJQOH010000001">
    <property type="protein sequence ID" value="KAL3702450.1"/>
    <property type="molecule type" value="Genomic_DNA"/>
</dbReference>
<feature type="region of interest" description="Disordered" evidence="2">
    <location>
        <begin position="55"/>
        <end position="90"/>
    </location>
</feature>
<proteinExistence type="predicted"/>
<protein>
    <submittedName>
        <fullName evidence="3">Uncharacterized protein</fullName>
    </submittedName>
</protein>
<name>A0ABD3IFD4_9MARC</name>
<keyword evidence="1" id="KW-0175">Coiled coil</keyword>
<dbReference type="Proteomes" id="UP001633002">
    <property type="component" value="Unassembled WGS sequence"/>
</dbReference>
<reference evidence="3 4" key="1">
    <citation type="submission" date="2024-09" db="EMBL/GenBank/DDBJ databases">
        <title>Chromosome-scale assembly of Riccia sorocarpa.</title>
        <authorList>
            <person name="Paukszto L."/>
        </authorList>
    </citation>
    <scope>NUCLEOTIDE SEQUENCE [LARGE SCALE GENOMIC DNA]</scope>
    <source>
        <strain evidence="3">LP-2024</strain>
        <tissue evidence="3">Aerial parts of the thallus</tissue>
    </source>
</reference>
<feature type="coiled-coil region" evidence="1">
    <location>
        <begin position="179"/>
        <end position="213"/>
    </location>
</feature>
<accession>A0ABD3IFD4</accession>
<keyword evidence="4" id="KW-1185">Reference proteome</keyword>
<sequence length="325" mass="38630">MTPTAIFKIHQGYINSFSILQEVDPAEDLNPIGMSVDEKADPMEKPQHLLQKSDLQRTHRKAVPKRFQTDERKTGTSKITRGGSRHTQNNVWKPKERKGVCPWYTRYAVRGERVDMAMLDRVYLSRNGVWADHAKRVDHILEREDTFRETDRIWKEHPKEGLDPRVKWILAWKRLKYFFKKIQGDRRKKLQELERMEEELQLLRIQSERDQSSTLAFRIAQLEQTVRTKENLEAALWRKRSRNRWFKECEAPSKYFFSQLKAKHQRESIKALKLDSGKTVTHDGRIMKEIECFFADLYKNEDRVEADKASRERVLSYVTTEVTPP</sequence>
<comment type="caution">
    <text evidence="3">The sequence shown here is derived from an EMBL/GenBank/DDBJ whole genome shotgun (WGS) entry which is preliminary data.</text>
</comment>